<feature type="non-terminal residue" evidence="4">
    <location>
        <position position="1"/>
    </location>
</feature>
<dbReference type="GO" id="GO:0008270">
    <property type="term" value="F:zinc ion binding"/>
    <property type="evidence" value="ECO:0007669"/>
    <property type="project" value="UniProtKB-KW"/>
</dbReference>
<dbReference type="GO" id="GO:0006284">
    <property type="term" value="P:base-excision repair"/>
    <property type="evidence" value="ECO:0007669"/>
    <property type="project" value="InterPro"/>
</dbReference>
<sequence length="43" mass="4519">SFAGYGRAGQSCPKASGDAKNKHTVLKIVQGGRSTFYCPACQK</sequence>
<dbReference type="SUPFAM" id="SSF57716">
    <property type="entry name" value="Glucocorticoid receptor-like (DNA-binding domain)"/>
    <property type="match status" value="1"/>
</dbReference>
<evidence type="ECO:0000259" key="3">
    <source>
        <dbReference type="PROSITE" id="PS51066"/>
    </source>
</evidence>
<dbReference type="InterPro" id="IPR000214">
    <property type="entry name" value="Znf_DNA_glyclase/AP_lyase"/>
</dbReference>
<evidence type="ECO:0000313" key="5">
    <source>
        <dbReference type="Proteomes" id="UP000249557"/>
    </source>
</evidence>
<dbReference type="InterPro" id="IPR010663">
    <property type="entry name" value="Znf_FPG/IleRS"/>
</dbReference>
<name>A0A2W4ZXN5_9BACT</name>
<dbReference type="GO" id="GO:0003906">
    <property type="term" value="F:DNA-(apurinic or apyrimidinic site) endonuclease activity"/>
    <property type="evidence" value="ECO:0007669"/>
    <property type="project" value="InterPro"/>
</dbReference>
<protein>
    <submittedName>
        <fullName evidence="4">DNA-formamidopyrimidine glycosylase</fullName>
    </submittedName>
</protein>
<dbReference type="Proteomes" id="UP000249557">
    <property type="component" value="Unassembled WGS sequence"/>
</dbReference>
<dbReference type="AlphaFoldDB" id="A0A2W4ZXN5"/>
<keyword evidence="1" id="KW-0479">Metal-binding</keyword>
<keyword evidence="1" id="KW-0863">Zinc-finger</keyword>
<dbReference type="PROSITE" id="PS51066">
    <property type="entry name" value="ZF_FPG_2"/>
    <property type="match status" value="1"/>
</dbReference>
<accession>A0A2W4ZXN5</accession>
<evidence type="ECO:0000256" key="2">
    <source>
        <dbReference type="SAM" id="MobiDB-lite"/>
    </source>
</evidence>
<feature type="domain" description="FPG-type" evidence="3">
    <location>
        <begin position="3"/>
        <end position="43"/>
    </location>
</feature>
<dbReference type="GO" id="GO:0016799">
    <property type="term" value="F:hydrolase activity, hydrolyzing N-glycosyl compounds"/>
    <property type="evidence" value="ECO:0007669"/>
    <property type="project" value="InterPro"/>
</dbReference>
<keyword evidence="1" id="KW-0862">Zinc</keyword>
<organism evidence="4 5">
    <name type="scientific">Micavibrio aeruginosavorus</name>
    <dbReference type="NCBI Taxonomy" id="349221"/>
    <lineage>
        <taxon>Bacteria</taxon>
        <taxon>Pseudomonadati</taxon>
        <taxon>Bdellovibrionota</taxon>
        <taxon>Bdellovibrionia</taxon>
        <taxon>Bdellovibrionales</taxon>
        <taxon>Pseudobdellovibrionaceae</taxon>
        <taxon>Micavibrio</taxon>
    </lineage>
</organism>
<dbReference type="Gene3D" id="1.10.8.50">
    <property type="match status" value="1"/>
</dbReference>
<dbReference type="Pfam" id="PF06827">
    <property type="entry name" value="zf-FPG_IleRS"/>
    <property type="match status" value="1"/>
</dbReference>
<dbReference type="EMBL" id="QFNK01000074">
    <property type="protein sequence ID" value="PZO87083.1"/>
    <property type="molecule type" value="Genomic_DNA"/>
</dbReference>
<feature type="region of interest" description="Disordered" evidence="2">
    <location>
        <begin position="1"/>
        <end position="20"/>
    </location>
</feature>
<evidence type="ECO:0000313" key="4">
    <source>
        <dbReference type="EMBL" id="PZO87083.1"/>
    </source>
</evidence>
<evidence type="ECO:0000256" key="1">
    <source>
        <dbReference type="PROSITE-ProRule" id="PRU00391"/>
    </source>
</evidence>
<gene>
    <name evidence="4" type="ORF">DI626_04800</name>
</gene>
<proteinExistence type="predicted"/>
<reference evidence="4 5" key="1">
    <citation type="submission" date="2017-08" db="EMBL/GenBank/DDBJ databases">
        <title>Infants hospitalized years apart are colonized by the same room-sourced microbial strains.</title>
        <authorList>
            <person name="Brooks B."/>
            <person name="Olm M.R."/>
            <person name="Firek B.A."/>
            <person name="Baker R."/>
            <person name="Thomas B.C."/>
            <person name="Morowitz M.J."/>
            <person name="Banfield J.F."/>
        </authorList>
    </citation>
    <scope>NUCLEOTIDE SEQUENCE [LARGE SCALE GENOMIC DNA]</scope>
    <source>
        <strain evidence="4">S2_018_000_R2_104</strain>
    </source>
</reference>
<comment type="caution">
    <text evidence="4">The sequence shown here is derived from an EMBL/GenBank/DDBJ whole genome shotgun (WGS) entry which is preliminary data.</text>
</comment>